<evidence type="ECO:0000313" key="3">
    <source>
        <dbReference type="EMBL" id="MTR62933.1"/>
    </source>
</evidence>
<dbReference type="Pfam" id="PF12686">
    <property type="entry name" value="DUF3800"/>
    <property type="match status" value="1"/>
</dbReference>
<dbReference type="EMBL" id="WMZA01000003">
    <property type="protein sequence ID" value="MTR62933.1"/>
    <property type="molecule type" value="Genomic_DNA"/>
</dbReference>
<protein>
    <submittedName>
        <fullName evidence="2">DUF3800 domain-containing protein</fullName>
    </submittedName>
</protein>
<dbReference type="Proteomes" id="UP000709219">
    <property type="component" value="Unassembled WGS sequence"/>
</dbReference>
<evidence type="ECO:0000313" key="4">
    <source>
        <dbReference type="Proteomes" id="UP000430295"/>
    </source>
</evidence>
<gene>
    <name evidence="2" type="ORF">GMC75_06030</name>
    <name evidence="3" type="ORF">GMC80_06230</name>
    <name evidence="1" type="ORF">KHX87_03840</name>
</gene>
<dbReference type="EMBL" id="WMYS01000002">
    <property type="protein sequence ID" value="MTR41240.1"/>
    <property type="molecule type" value="Genomic_DNA"/>
</dbReference>
<sequence>MLNLYCDESCHLENDGESVMLIGGISCPDYVRNIVYKEIKEIKRKHGISSRSEIKWRKVSNSKITFYEDLVNYFFDNEHLNFRVVIIDKNKLNHKKYNQTHDDFYYKQYFYLVRKFLFEDDVNVFIDIKDTNSILKVNKLKNILENWKQSPKHIKNIQQIRSHENSIMQLADLLIGAVAYKNRSFESSLARIRLSNLISNRAKHELTTNTKYNAIKFNIFKMELSDEQ</sequence>
<evidence type="ECO:0000313" key="2">
    <source>
        <dbReference type="EMBL" id="MTR41240.1"/>
    </source>
</evidence>
<organism evidence="2 4">
    <name type="scientific">Streptococcus parasanguinis</name>
    <dbReference type="NCBI Taxonomy" id="1318"/>
    <lineage>
        <taxon>Bacteria</taxon>
        <taxon>Bacillati</taxon>
        <taxon>Bacillota</taxon>
        <taxon>Bacilli</taxon>
        <taxon>Lactobacillales</taxon>
        <taxon>Streptococcaceae</taxon>
        <taxon>Streptococcus</taxon>
    </lineage>
</organism>
<evidence type="ECO:0000313" key="5">
    <source>
        <dbReference type="Proteomes" id="UP000462658"/>
    </source>
</evidence>
<dbReference type="RefSeq" id="WP_000933618.1">
    <property type="nucleotide sequence ID" value="NZ_CAXSNQ010000002.1"/>
</dbReference>
<name>A0A6I3P1S2_STRPA</name>
<dbReference type="Proteomes" id="UP000462658">
    <property type="component" value="Unassembled WGS sequence"/>
</dbReference>
<dbReference type="AlphaFoldDB" id="A0A6I3P1S2"/>
<reference evidence="4 5" key="1">
    <citation type="journal article" date="2019" name="Nat. Med.">
        <title>A library of human gut bacterial isolates paired with longitudinal multiomics data enables mechanistic microbiome research.</title>
        <authorList>
            <person name="Poyet M."/>
            <person name="Groussin M."/>
            <person name="Gibbons S.M."/>
            <person name="Avila-Pacheco J."/>
            <person name="Jiang X."/>
            <person name="Kearney S.M."/>
            <person name="Perrotta A.R."/>
            <person name="Berdy B."/>
            <person name="Zhao S."/>
            <person name="Lieberman T.D."/>
            <person name="Swanson P.K."/>
            <person name="Smith M."/>
            <person name="Roesemann S."/>
            <person name="Alexander J.E."/>
            <person name="Rich S.A."/>
            <person name="Livny J."/>
            <person name="Vlamakis H."/>
            <person name="Clish C."/>
            <person name="Bullock K."/>
            <person name="Deik A."/>
            <person name="Scott J."/>
            <person name="Pierce K.A."/>
            <person name="Xavier R.J."/>
            <person name="Alm E.J."/>
        </authorList>
    </citation>
    <scope>NUCLEOTIDE SEQUENCE [LARGE SCALE GENOMIC DNA]</scope>
    <source>
        <strain evidence="3 5">BIOML-A10</strain>
        <strain evidence="2 4">BIOML-A18</strain>
    </source>
</reference>
<proteinExistence type="predicted"/>
<comment type="caution">
    <text evidence="2">The sequence shown here is derived from an EMBL/GenBank/DDBJ whole genome shotgun (WGS) entry which is preliminary data.</text>
</comment>
<evidence type="ECO:0000313" key="1">
    <source>
        <dbReference type="EMBL" id="MBS5358227.1"/>
    </source>
</evidence>
<dbReference type="EMBL" id="JAGZFP010000006">
    <property type="protein sequence ID" value="MBS5358227.1"/>
    <property type="molecule type" value="Genomic_DNA"/>
</dbReference>
<dbReference type="InterPro" id="IPR024524">
    <property type="entry name" value="DUF3800"/>
</dbReference>
<reference evidence="1" key="2">
    <citation type="submission" date="2021-02" db="EMBL/GenBank/DDBJ databases">
        <title>Infant gut strain persistence is associated with maternal origin, phylogeny, and functional potential including surface adhesion and iron acquisition.</title>
        <authorList>
            <person name="Lou Y.C."/>
        </authorList>
    </citation>
    <scope>NUCLEOTIDE SEQUENCE</scope>
    <source>
        <strain evidence="1">L3_098_011G1_dasL3_098_011G1_concoct_7</strain>
    </source>
</reference>
<dbReference type="Proteomes" id="UP000430295">
    <property type="component" value="Unassembled WGS sequence"/>
</dbReference>
<accession>A0A6I3P1S2</accession>